<dbReference type="PANTHER" id="PTHR33154:SF33">
    <property type="entry name" value="TRANSCRIPTIONAL REPRESSOR SDPR"/>
    <property type="match status" value="1"/>
</dbReference>
<evidence type="ECO:0000256" key="1">
    <source>
        <dbReference type="ARBA" id="ARBA00023015"/>
    </source>
</evidence>
<organism evidence="5 6">
    <name type="scientific">Paenibacillus antri</name>
    <dbReference type="NCBI Taxonomy" id="2582848"/>
    <lineage>
        <taxon>Bacteria</taxon>
        <taxon>Bacillati</taxon>
        <taxon>Bacillota</taxon>
        <taxon>Bacilli</taxon>
        <taxon>Bacillales</taxon>
        <taxon>Paenibacillaceae</taxon>
        <taxon>Paenibacillus</taxon>
    </lineage>
</organism>
<evidence type="ECO:0000256" key="2">
    <source>
        <dbReference type="ARBA" id="ARBA00023125"/>
    </source>
</evidence>
<dbReference type="InterPro" id="IPR011991">
    <property type="entry name" value="ArsR-like_HTH"/>
</dbReference>
<dbReference type="CDD" id="cd00090">
    <property type="entry name" value="HTH_ARSR"/>
    <property type="match status" value="1"/>
</dbReference>
<evidence type="ECO:0000259" key="4">
    <source>
        <dbReference type="SMART" id="SM00418"/>
    </source>
</evidence>
<name>A0A5R9G2I6_9BACL</name>
<dbReference type="OrthoDB" id="9781958at2"/>
<keyword evidence="6" id="KW-1185">Reference proteome</keyword>
<dbReference type="Gene3D" id="1.10.10.10">
    <property type="entry name" value="Winged helix-like DNA-binding domain superfamily/Winged helix DNA-binding domain"/>
    <property type="match status" value="1"/>
</dbReference>
<dbReference type="EMBL" id="VCIW01000023">
    <property type="protein sequence ID" value="TLS49239.1"/>
    <property type="molecule type" value="Genomic_DNA"/>
</dbReference>
<reference evidence="5 6" key="1">
    <citation type="submission" date="2019-05" db="EMBL/GenBank/DDBJ databases">
        <authorList>
            <person name="Narsing Rao M.P."/>
            <person name="Li W.J."/>
        </authorList>
    </citation>
    <scope>NUCLEOTIDE SEQUENCE [LARGE SCALE GENOMIC DNA]</scope>
    <source>
        <strain evidence="5 6">SYSU_K30003</strain>
    </source>
</reference>
<sequence>MRLQADRTNVAIFECFSSESRLRIIELLNERPMNIKELADAVGLSSAIVTKHVQKMEEAGLLVTESIAGKRGMQKLCRLALDELTLVLKRGPAAGERPASANRYEVSLPVGQYSSCAVKPTCGLASEHGMIGMVDDPRYFSDPEHVKASHLWFGSGFVEYRIPNYLLRNQTALSLDISLEICSEAPGFNENWPSDISFYVNDRLLGTWTCPGDFGETRGVYTPEWWINRSQYGLLKTLSVGPTGAYIDGVRLSDVTLDALGLAYGETISFRIAALETARNVGGVTLFGKGFGNYNQDIHVSLTYA</sequence>
<dbReference type="PANTHER" id="PTHR33154">
    <property type="entry name" value="TRANSCRIPTIONAL REGULATOR, ARSR FAMILY"/>
    <property type="match status" value="1"/>
</dbReference>
<dbReference type="GO" id="GO:0003677">
    <property type="term" value="F:DNA binding"/>
    <property type="evidence" value="ECO:0007669"/>
    <property type="project" value="UniProtKB-KW"/>
</dbReference>
<dbReference type="SUPFAM" id="SSF46785">
    <property type="entry name" value="Winged helix' DNA-binding domain"/>
    <property type="match status" value="1"/>
</dbReference>
<evidence type="ECO:0000313" key="5">
    <source>
        <dbReference type="EMBL" id="TLS49239.1"/>
    </source>
</evidence>
<dbReference type="Proteomes" id="UP000309676">
    <property type="component" value="Unassembled WGS sequence"/>
</dbReference>
<dbReference type="InterPro" id="IPR036390">
    <property type="entry name" value="WH_DNA-bd_sf"/>
</dbReference>
<dbReference type="SMART" id="SM00418">
    <property type="entry name" value="HTH_ARSR"/>
    <property type="match status" value="1"/>
</dbReference>
<dbReference type="InterPro" id="IPR001845">
    <property type="entry name" value="HTH_ArsR_DNA-bd_dom"/>
</dbReference>
<protein>
    <submittedName>
        <fullName evidence="5">ArsR family transcriptional regulator</fullName>
    </submittedName>
</protein>
<dbReference type="Pfam" id="PF01022">
    <property type="entry name" value="HTH_5"/>
    <property type="match status" value="1"/>
</dbReference>
<dbReference type="InterPro" id="IPR051081">
    <property type="entry name" value="HTH_MetalResp_TranReg"/>
</dbReference>
<dbReference type="AlphaFoldDB" id="A0A5R9G2I6"/>
<comment type="caution">
    <text evidence="5">The sequence shown here is derived from an EMBL/GenBank/DDBJ whole genome shotgun (WGS) entry which is preliminary data.</text>
</comment>
<evidence type="ECO:0000313" key="6">
    <source>
        <dbReference type="Proteomes" id="UP000309676"/>
    </source>
</evidence>
<keyword evidence="3" id="KW-0804">Transcription</keyword>
<dbReference type="GO" id="GO:0003700">
    <property type="term" value="F:DNA-binding transcription factor activity"/>
    <property type="evidence" value="ECO:0007669"/>
    <property type="project" value="InterPro"/>
</dbReference>
<keyword evidence="2" id="KW-0238">DNA-binding</keyword>
<proteinExistence type="predicted"/>
<dbReference type="InterPro" id="IPR036388">
    <property type="entry name" value="WH-like_DNA-bd_sf"/>
</dbReference>
<keyword evidence="1" id="KW-0805">Transcription regulation</keyword>
<feature type="domain" description="HTH arsR-type" evidence="4">
    <location>
        <begin position="11"/>
        <end position="89"/>
    </location>
</feature>
<accession>A0A5R9G2I6</accession>
<dbReference type="RefSeq" id="WP_138197437.1">
    <property type="nucleotide sequence ID" value="NZ_VCIW01000023.1"/>
</dbReference>
<evidence type="ECO:0000256" key="3">
    <source>
        <dbReference type="ARBA" id="ARBA00023163"/>
    </source>
</evidence>
<gene>
    <name evidence="5" type="ORF">FE782_26800</name>
</gene>